<feature type="region of interest" description="Disordered" evidence="1">
    <location>
        <begin position="117"/>
        <end position="150"/>
    </location>
</feature>
<keyword evidence="2" id="KW-0732">Signal</keyword>
<feature type="compositionally biased region" description="Basic and acidic residues" evidence="1">
    <location>
        <begin position="117"/>
        <end position="136"/>
    </location>
</feature>
<name>A0ABS8Y2K4_9BURK</name>
<evidence type="ECO:0000256" key="1">
    <source>
        <dbReference type="SAM" id="MobiDB-lite"/>
    </source>
</evidence>
<feature type="chain" id="PRO_5046899350" evidence="2">
    <location>
        <begin position="28"/>
        <end position="150"/>
    </location>
</feature>
<organism evidence="3 4">
    <name type="scientific">Pelomonas cellulosilytica</name>
    <dbReference type="NCBI Taxonomy" id="2906762"/>
    <lineage>
        <taxon>Bacteria</taxon>
        <taxon>Pseudomonadati</taxon>
        <taxon>Pseudomonadota</taxon>
        <taxon>Betaproteobacteria</taxon>
        <taxon>Burkholderiales</taxon>
        <taxon>Sphaerotilaceae</taxon>
        <taxon>Roseateles</taxon>
    </lineage>
</organism>
<dbReference type="EMBL" id="JAJTWU010000010">
    <property type="protein sequence ID" value="MCE4557263.1"/>
    <property type="molecule type" value="Genomic_DNA"/>
</dbReference>
<comment type="caution">
    <text evidence="3">The sequence shown here is derived from an EMBL/GenBank/DDBJ whole genome shotgun (WGS) entry which is preliminary data.</text>
</comment>
<evidence type="ECO:0000313" key="3">
    <source>
        <dbReference type="EMBL" id="MCE4557263.1"/>
    </source>
</evidence>
<keyword evidence="4" id="KW-1185">Reference proteome</keyword>
<feature type="signal peptide" evidence="2">
    <location>
        <begin position="1"/>
        <end position="27"/>
    </location>
</feature>
<sequence length="150" mass="16805">MNRHHTFTSRCIVTALLGLATLPAARAADVAVSIGFSQPGVYGRVDIGRYPQPVLVAQQPVVIGRPVYREPVYLWVPPGHRRDWRHQCQRYGACGAPVYFVDDGWYQRNVVVRAEPGWRDEPGRHGHGHGHERDHGPGPGRGHGHHHHDD</sequence>
<evidence type="ECO:0000256" key="2">
    <source>
        <dbReference type="SAM" id="SignalP"/>
    </source>
</evidence>
<reference evidence="3 4" key="1">
    <citation type="submission" date="2021-12" db="EMBL/GenBank/DDBJ databases">
        <title>Genome seq of P8.</title>
        <authorList>
            <person name="Seo T."/>
        </authorList>
    </citation>
    <scope>NUCLEOTIDE SEQUENCE [LARGE SCALE GENOMIC DNA]</scope>
    <source>
        <strain evidence="3 4">P8</strain>
    </source>
</reference>
<dbReference type="RefSeq" id="WP_233374646.1">
    <property type="nucleotide sequence ID" value="NZ_JAJTWU010000010.1"/>
</dbReference>
<proteinExistence type="predicted"/>
<evidence type="ECO:0000313" key="4">
    <source>
        <dbReference type="Proteomes" id="UP001200741"/>
    </source>
</evidence>
<dbReference type="Proteomes" id="UP001200741">
    <property type="component" value="Unassembled WGS sequence"/>
</dbReference>
<accession>A0ABS8Y2K4</accession>
<gene>
    <name evidence="3" type="ORF">LXT13_22980</name>
</gene>
<protein>
    <submittedName>
        <fullName evidence="3">Uncharacterized protein</fullName>
    </submittedName>
</protein>